<dbReference type="PANTHER" id="PTHR33747:SF1">
    <property type="entry name" value="ADENYLATE CYCLASE-ASSOCIATED CAP C-TERMINAL DOMAIN-CONTAINING PROTEIN"/>
    <property type="match status" value="1"/>
</dbReference>
<dbReference type="EMBL" id="CP000267">
    <property type="protein sequence ID" value="ABD68554.1"/>
    <property type="molecule type" value="Genomic_DNA"/>
</dbReference>
<dbReference type="eggNOG" id="COG3318">
    <property type="taxonomic scope" value="Bacteria"/>
</dbReference>
<dbReference type="InterPro" id="IPR011978">
    <property type="entry name" value="YgfB-like"/>
</dbReference>
<protein>
    <submittedName>
        <fullName evidence="1">YgfB</fullName>
    </submittedName>
</protein>
<dbReference type="Pfam" id="PF02810">
    <property type="entry name" value="SEC-C"/>
    <property type="match status" value="1"/>
</dbReference>
<evidence type="ECO:0000313" key="2">
    <source>
        <dbReference type="Proteomes" id="UP000008332"/>
    </source>
</evidence>
<dbReference type="STRING" id="338969.Rfer_0804"/>
<dbReference type="Proteomes" id="UP000008332">
    <property type="component" value="Chromosome"/>
</dbReference>
<dbReference type="HOGENOM" id="CLU_1044762_0_0_4"/>
<organism evidence="1 2">
    <name type="scientific">Albidiferax ferrireducens (strain ATCC BAA-621 / DSM 15236 / T118)</name>
    <name type="common">Rhodoferax ferrireducens</name>
    <dbReference type="NCBI Taxonomy" id="338969"/>
    <lineage>
        <taxon>Bacteria</taxon>
        <taxon>Pseudomonadati</taxon>
        <taxon>Pseudomonadota</taxon>
        <taxon>Betaproteobacteria</taxon>
        <taxon>Burkholderiales</taxon>
        <taxon>Comamonadaceae</taxon>
        <taxon>Rhodoferax</taxon>
    </lineage>
</organism>
<dbReference type="eggNOG" id="COG3012">
    <property type="taxonomic scope" value="Bacteria"/>
</dbReference>
<evidence type="ECO:0000313" key="1">
    <source>
        <dbReference type="EMBL" id="ABD68554.1"/>
    </source>
</evidence>
<dbReference type="SUPFAM" id="SSF103642">
    <property type="entry name" value="Sec-C motif"/>
    <property type="match status" value="1"/>
</dbReference>
<proteinExistence type="predicted"/>
<dbReference type="InterPro" id="IPR004027">
    <property type="entry name" value="SEC_C_motif"/>
</dbReference>
<keyword evidence="2" id="KW-1185">Reference proteome</keyword>
<accession>Q220J9</accession>
<dbReference type="Gene3D" id="3.10.450.50">
    <property type="match status" value="1"/>
</dbReference>
<gene>
    <name evidence="1" type="ordered locus">Rfer_0804</name>
</gene>
<dbReference type="KEGG" id="rfr:Rfer_0804"/>
<dbReference type="PANTHER" id="PTHR33747">
    <property type="entry name" value="UPF0225 PROTEIN SCO1677"/>
    <property type="match status" value="1"/>
</dbReference>
<sequence length="283" mass="31312">MISQTMNKASTMSPASSSAADPLVGFPIEPLSPQEFDEVDAILDDLRTRYDETPQWEFCEGFMAALICCRRLIMPSEYLPVLLAIGDEGVQDEGSFADDAQQQRFFELWTRRWNDVAQALNAKVEDLGDEAAYFPEVVDIRGAVASLSEEARAEIGPETAPSYAQIWALGFMYAVESWPEEWAAPRDKEAAQWLDEALDAIVALTDDDTDPPTLSVYDENGAPSVSAQRLDAYASAIWAVYDLRELWRTLGPRQQTVHKAPTPGRNDPCPCGSGKKYKKCCGA</sequence>
<dbReference type="SUPFAM" id="SSF101327">
    <property type="entry name" value="YgfB-like"/>
    <property type="match status" value="1"/>
</dbReference>
<dbReference type="AlphaFoldDB" id="Q220J9"/>
<dbReference type="NCBIfam" id="TIGR02292">
    <property type="entry name" value="ygfB_yecA"/>
    <property type="match status" value="1"/>
</dbReference>
<dbReference type="InterPro" id="IPR036255">
    <property type="entry name" value="YgfB-like_sf"/>
</dbReference>
<dbReference type="Pfam" id="PF03695">
    <property type="entry name" value="UPF0149"/>
    <property type="match status" value="1"/>
</dbReference>
<name>Q220J9_ALBFT</name>
<reference evidence="2" key="1">
    <citation type="submission" date="2006-02" db="EMBL/GenBank/DDBJ databases">
        <title>Complete sequence of chromosome of Rhodoferax ferrireducens DSM 15236.</title>
        <authorList>
            <person name="Copeland A."/>
            <person name="Lucas S."/>
            <person name="Lapidus A."/>
            <person name="Barry K."/>
            <person name="Detter J.C."/>
            <person name="Glavina del Rio T."/>
            <person name="Hammon N."/>
            <person name="Israni S."/>
            <person name="Pitluck S."/>
            <person name="Brettin T."/>
            <person name="Bruce D."/>
            <person name="Han C."/>
            <person name="Tapia R."/>
            <person name="Gilna P."/>
            <person name="Kiss H."/>
            <person name="Schmutz J."/>
            <person name="Larimer F."/>
            <person name="Land M."/>
            <person name="Kyrpides N."/>
            <person name="Ivanova N."/>
            <person name="Richardson P."/>
        </authorList>
    </citation>
    <scope>NUCLEOTIDE SEQUENCE [LARGE SCALE GENOMIC DNA]</scope>
    <source>
        <strain evidence="2">ATCC BAA-621 / DSM 15236 / T118</strain>
    </source>
</reference>